<accession>A0ABS9DLA2</accession>
<name>A0ABS9DLA2_9ACTN</name>
<reference evidence="1" key="1">
    <citation type="submission" date="2022-01" db="EMBL/GenBank/DDBJ databases">
        <title>Gordonia xiamenensis sp. nov., isolated from surface seawater in Xiamen.</title>
        <authorList>
            <person name="He Y.F."/>
        </authorList>
    </citation>
    <scope>NUCLEOTIDE SEQUENCE</scope>
    <source>
        <strain evidence="1">GW1C4-4</strain>
    </source>
</reference>
<gene>
    <name evidence="1" type="ORF">L1892_16265</name>
</gene>
<evidence type="ECO:0000313" key="2">
    <source>
        <dbReference type="Proteomes" id="UP001108089"/>
    </source>
</evidence>
<dbReference type="RefSeq" id="WP_235724658.1">
    <property type="nucleotide sequence ID" value="NZ_JAKGCU010000016.1"/>
</dbReference>
<organism evidence="1 2">
    <name type="scientific">Gordonia tangerina</name>
    <dbReference type="NCBI Taxonomy" id="2911060"/>
    <lineage>
        <taxon>Bacteria</taxon>
        <taxon>Bacillati</taxon>
        <taxon>Actinomycetota</taxon>
        <taxon>Actinomycetes</taxon>
        <taxon>Mycobacteriales</taxon>
        <taxon>Gordoniaceae</taxon>
        <taxon>Gordonia</taxon>
    </lineage>
</organism>
<dbReference type="EMBL" id="JAKGCU010000016">
    <property type="protein sequence ID" value="MCF3939932.1"/>
    <property type="molecule type" value="Genomic_DNA"/>
</dbReference>
<evidence type="ECO:0008006" key="3">
    <source>
        <dbReference type="Google" id="ProtNLM"/>
    </source>
</evidence>
<keyword evidence="2" id="KW-1185">Reference proteome</keyword>
<dbReference type="Proteomes" id="UP001108089">
    <property type="component" value="Unassembled WGS sequence"/>
</dbReference>
<comment type="caution">
    <text evidence="1">The sequence shown here is derived from an EMBL/GenBank/DDBJ whole genome shotgun (WGS) entry which is preliminary data.</text>
</comment>
<sequence length="48" mass="4920">MMGLPAGWVTGVDISRNEQLKALGNGVVPQQAAYAMSLLHPVALGVSA</sequence>
<evidence type="ECO:0000313" key="1">
    <source>
        <dbReference type="EMBL" id="MCF3939932.1"/>
    </source>
</evidence>
<protein>
    <recommendedName>
        <fullName evidence="3">DNA (cytosine-5-)-methyltransferase</fullName>
    </recommendedName>
</protein>
<proteinExistence type="predicted"/>